<evidence type="ECO:0000256" key="2">
    <source>
        <dbReference type="ARBA" id="ARBA00010930"/>
    </source>
</evidence>
<dbReference type="InterPro" id="IPR006162">
    <property type="entry name" value="Ppantetheine_attach_site"/>
</dbReference>
<dbReference type="PANTHER" id="PTHR20863">
    <property type="entry name" value="ACYL CARRIER PROTEIN"/>
    <property type="match status" value="1"/>
</dbReference>
<dbReference type="SUPFAM" id="SSF47336">
    <property type="entry name" value="ACP-like"/>
    <property type="match status" value="1"/>
</dbReference>
<dbReference type="HAMAP" id="MF_01217">
    <property type="entry name" value="Acyl_carrier"/>
    <property type="match status" value="1"/>
</dbReference>
<dbReference type="Gene3D" id="1.10.1200.10">
    <property type="entry name" value="ACP-like"/>
    <property type="match status" value="1"/>
</dbReference>
<dbReference type="GO" id="GO:0016491">
    <property type="term" value="F:oxidoreductase activity"/>
    <property type="evidence" value="ECO:0007669"/>
    <property type="project" value="UniProtKB-KW"/>
</dbReference>
<dbReference type="InterPro" id="IPR020806">
    <property type="entry name" value="PKS_PP-bd"/>
</dbReference>
<dbReference type="PROSITE" id="PS00012">
    <property type="entry name" value="PHOSPHOPANTETHEINE"/>
    <property type="match status" value="1"/>
</dbReference>
<keyword evidence="4 9" id="KW-0444">Lipid biosynthesis</keyword>
<dbReference type="NCBIfam" id="NF002148">
    <property type="entry name" value="PRK00982.1-2"/>
    <property type="match status" value="1"/>
</dbReference>
<evidence type="ECO:0000256" key="4">
    <source>
        <dbReference type="ARBA" id="ARBA00022516"/>
    </source>
</evidence>
<gene>
    <name evidence="11" type="ORF">glysoja_050365</name>
</gene>
<dbReference type="InterPro" id="IPR003231">
    <property type="entry name" value="ACP"/>
</dbReference>
<feature type="domain" description="Carrier" evidence="10">
    <location>
        <begin position="4"/>
        <end position="79"/>
    </location>
</feature>
<evidence type="ECO:0000256" key="7">
    <source>
        <dbReference type="ARBA" id="ARBA00023098"/>
    </source>
</evidence>
<reference evidence="11" key="1">
    <citation type="submission" date="2014-07" db="EMBL/GenBank/DDBJ databases">
        <title>Identification of a novel salt tolerance gene in wild soybean by whole-genome sequencing.</title>
        <authorList>
            <person name="Lam H.-M."/>
            <person name="Qi X."/>
            <person name="Li M.-W."/>
            <person name="Liu X."/>
            <person name="Xie M."/>
            <person name="Ni M."/>
            <person name="Xu X."/>
        </authorList>
    </citation>
    <scope>NUCLEOTIDE SEQUENCE [LARGE SCALE GENOMIC DNA]</scope>
    <source>
        <tissue evidence="11">Root</tissue>
    </source>
</reference>
<dbReference type="PANTHER" id="PTHR20863:SF76">
    <property type="entry name" value="CARRIER DOMAIN-CONTAINING PROTEIN"/>
    <property type="match status" value="1"/>
</dbReference>
<dbReference type="PROSITE" id="PS50075">
    <property type="entry name" value="CARRIER"/>
    <property type="match status" value="1"/>
</dbReference>
<dbReference type="Proteomes" id="UP000053555">
    <property type="component" value="Unassembled WGS sequence"/>
</dbReference>
<dbReference type="Pfam" id="PF00550">
    <property type="entry name" value="PP-binding"/>
    <property type="match status" value="1"/>
</dbReference>
<evidence type="ECO:0000259" key="10">
    <source>
        <dbReference type="PROSITE" id="PS50075"/>
    </source>
</evidence>
<accession>A0A0B2Q441</accession>
<evidence type="ECO:0000256" key="3">
    <source>
        <dbReference type="ARBA" id="ARBA00022450"/>
    </source>
</evidence>
<dbReference type="InterPro" id="IPR009081">
    <property type="entry name" value="PP-bd_ACP"/>
</dbReference>
<keyword evidence="11" id="KW-0560">Oxidoreductase</keyword>
<dbReference type="GO" id="GO:0005829">
    <property type="term" value="C:cytosol"/>
    <property type="evidence" value="ECO:0007669"/>
    <property type="project" value="TreeGrafter"/>
</dbReference>
<evidence type="ECO:0000256" key="1">
    <source>
        <dbReference type="ARBA" id="ARBA00003180"/>
    </source>
</evidence>
<feature type="non-terminal residue" evidence="11">
    <location>
        <position position="1"/>
    </location>
</feature>
<dbReference type="GO" id="GO:0000036">
    <property type="term" value="F:acyl carrier activity"/>
    <property type="evidence" value="ECO:0007669"/>
    <property type="project" value="TreeGrafter"/>
</dbReference>
<keyword evidence="5" id="KW-0597">Phosphoprotein</keyword>
<protein>
    <recommendedName>
        <fullName evidence="9">Acyl carrier protein</fullName>
    </recommendedName>
</protein>
<dbReference type="AlphaFoldDB" id="A0A0B2Q441"/>
<evidence type="ECO:0000256" key="6">
    <source>
        <dbReference type="ARBA" id="ARBA00022832"/>
    </source>
</evidence>
<dbReference type="GO" id="GO:0016020">
    <property type="term" value="C:membrane"/>
    <property type="evidence" value="ECO:0007669"/>
    <property type="project" value="GOC"/>
</dbReference>
<keyword evidence="3 9" id="KW-0596">Phosphopantetheine</keyword>
<keyword evidence="6" id="KW-0276">Fatty acid metabolism</keyword>
<organism evidence="11">
    <name type="scientific">Glycine soja</name>
    <name type="common">Wild soybean</name>
    <dbReference type="NCBI Taxonomy" id="3848"/>
    <lineage>
        <taxon>Eukaryota</taxon>
        <taxon>Viridiplantae</taxon>
        <taxon>Streptophyta</taxon>
        <taxon>Embryophyta</taxon>
        <taxon>Tracheophyta</taxon>
        <taxon>Spermatophyta</taxon>
        <taxon>Magnoliopsida</taxon>
        <taxon>eudicotyledons</taxon>
        <taxon>Gunneridae</taxon>
        <taxon>Pentapetalae</taxon>
        <taxon>rosids</taxon>
        <taxon>fabids</taxon>
        <taxon>Fabales</taxon>
        <taxon>Fabaceae</taxon>
        <taxon>Papilionoideae</taxon>
        <taxon>50 kb inversion clade</taxon>
        <taxon>NPAAA clade</taxon>
        <taxon>indigoferoid/millettioid clade</taxon>
        <taxon>Phaseoleae</taxon>
        <taxon>Glycine</taxon>
        <taxon>Glycine subgen. Soja</taxon>
    </lineage>
</organism>
<dbReference type="EMBL" id="KN660496">
    <property type="protein sequence ID" value="KHN16331.1"/>
    <property type="molecule type" value="Genomic_DNA"/>
</dbReference>
<dbReference type="GO" id="GO:0000035">
    <property type="term" value="F:acyl binding"/>
    <property type="evidence" value="ECO:0007669"/>
    <property type="project" value="TreeGrafter"/>
</dbReference>
<keyword evidence="7" id="KW-0443">Lipid metabolism</keyword>
<dbReference type="NCBIfam" id="NF002150">
    <property type="entry name" value="PRK00982.1-4"/>
    <property type="match status" value="1"/>
</dbReference>
<dbReference type="NCBIfam" id="NF002149">
    <property type="entry name" value="PRK00982.1-3"/>
    <property type="match status" value="1"/>
</dbReference>
<comment type="function">
    <text evidence="1 9">Carrier of the growing fatty acid chain in fatty acid biosynthesis.</text>
</comment>
<name>A0A0B2Q441_GLYSO</name>
<dbReference type="NCBIfam" id="TIGR00517">
    <property type="entry name" value="acyl_carrier"/>
    <property type="match status" value="1"/>
</dbReference>
<evidence type="ECO:0000313" key="11">
    <source>
        <dbReference type="EMBL" id="KHN16331.1"/>
    </source>
</evidence>
<sequence>SMSNEIEQKVKAAVAEQLGVNAEDIKNESSFMDDLGADSLDLVELVMSFENEFGITIPDEDSAQLTTVQSAISYVQSKLAN</sequence>
<evidence type="ECO:0000256" key="5">
    <source>
        <dbReference type="ARBA" id="ARBA00022553"/>
    </source>
</evidence>
<dbReference type="SMART" id="SM00823">
    <property type="entry name" value="PKS_PP"/>
    <property type="match status" value="1"/>
</dbReference>
<dbReference type="NCBIfam" id="NF002151">
    <property type="entry name" value="PRK00982.1-5"/>
    <property type="match status" value="1"/>
</dbReference>
<evidence type="ECO:0000256" key="9">
    <source>
        <dbReference type="RuleBase" id="RU000722"/>
    </source>
</evidence>
<dbReference type="InterPro" id="IPR036736">
    <property type="entry name" value="ACP-like_sf"/>
</dbReference>
<comment type="similarity">
    <text evidence="2">Belongs to the acyl carrier protein (ACP) family.</text>
</comment>
<keyword evidence="8 9" id="KW-0275">Fatty acid biosynthesis</keyword>
<dbReference type="GO" id="GO:0031177">
    <property type="term" value="F:phosphopantetheine binding"/>
    <property type="evidence" value="ECO:0007669"/>
    <property type="project" value="InterPro"/>
</dbReference>
<dbReference type="GO" id="GO:0009245">
    <property type="term" value="P:lipid A biosynthetic process"/>
    <property type="evidence" value="ECO:0007669"/>
    <property type="project" value="TreeGrafter"/>
</dbReference>
<proteinExistence type="inferred from homology"/>
<evidence type="ECO:0000256" key="8">
    <source>
        <dbReference type="ARBA" id="ARBA00023160"/>
    </source>
</evidence>